<feature type="transmembrane region" description="Helical" evidence="6">
    <location>
        <begin position="228"/>
        <end position="248"/>
    </location>
</feature>
<name>A0ABT4CJG4_9CLOT</name>
<reference evidence="7" key="1">
    <citation type="submission" date="2022-12" db="EMBL/GenBank/DDBJ databases">
        <authorList>
            <person name="Wang J."/>
        </authorList>
    </citation>
    <scope>NUCLEOTIDE SEQUENCE</scope>
    <source>
        <strain evidence="7">HY-42-06</strain>
    </source>
</reference>
<dbReference type="EMBL" id="JAPQES010000001">
    <property type="protein sequence ID" value="MCY6369187.1"/>
    <property type="molecule type" value="Genomic_DNA"/>
</dbReference>
<gene>
    <name evidence="6" type="primary">mprF</name>
    <name evidence="7" type="ORF">OXH55_00835</name>
</gene>
<evidence type="ECO:0000256" key="6">
    <source>
        <dbReference type="RuleBase" id="RU363042"/>
    </source>
</evidence>
<dbReference type="NCBIfam" id="TIGR00374">
    <property type="entry name" value="flippase-like domain"/>
    <property type="match status" value="1"/>
</dbReference>
<keyword evidence="5 6" id="KW-0472">Membrane</keyword>
<evidence type="ECO:0000256" key="3">
    <source>
        <dbReference type="ARBA" id="ARBA00022692"/>
    </source>
</evidence>
<feature type="transmembrane region" description="Helical" evidence="6">
    <location>
        <begin position="114"/>
        <end position="140"/>
    </location>
</feature>
<keyword evidence="2" id="KW-1003">Cell membrane</keyword>
<dbReference type="InterPro" id="IPR022791">
    <property type="entry name" value="L-PG_synthase/AglD"/>
</dbReference>
<dbReference type="PANTHER" id="PTHR37693:SF1">
    <property type="entry name" value="INTEGRAL MEMBRANE PROTEIN"/>
    <property type="match status" value="1"/>
</dbReference>
<feature type="transmembrane region" description="Helical" evidence="6">
    <location>
        <begin position="152"/>
        <end position="175"/>
    </location>
</feature>
<evidence type="ECO:0000256" key="2">
    <source>
        <dbReference type="ARBA" id="ARBA00022475"/>
    </source>
</evidence>
<dbReference type="RefSeq" id="WP_268047506.1">
    <property type="nucleotide sequence ID" value="NZ_JAPQES010000001.1"/>
</dbReference>
<feature type="transmembrane region" description="Helical" evidence="6">
    <location>
        <begin position="7"/>
        <end position="28"/>
    </location>
</feature>
<dbReference type="PANTHER" id="PTHR37693">
    <property type="entry name" value="PHOSPHATIDYLGLYCEROL LYSYLTRANSFERASE"/>
    <property type="match status" value="1"/>
</dbReference>
<keyword evidence="6" id="KW-0443">Lipid metabolism</keyword>
<comment type="function">
    <text evidence="6">Catalyzes the transfer of a lysyl group from L-lysyl-tRNA(Lys) to membrane-bound phosphatidylglycerol (PG), which produces lysylphosphatidylglycerol (LPG), a major component of the bacterial membrane with a positive net charge. LPG synthesis contributes to bacterial virulence as it is involved in the resistance mechanism against cationic antimicrobial peptides (CAMP) produces by the host's immune system (defensins, cathelicidins) and by the competing microorganisms.</text>
</comment>
<comment type="caution">
    <text evidence="7">The sequence shown here is derived from an EMBL/GenBank/DDBJ whole genome shotgun (WGS) entry which is preliminary data.</text>
</comment>
<comment type="subcellular location">
    <subcellularLocation>
        <location evidence="1 6">Cell membrane</location>
        <topology evidence="1 6">Multi-pass membrane protein</topology>
    </subcellularLocation>
</comment>
<keyword evidence="6" id="KW-0808">Transferase</keyword>
<proteinExistence type="inferred from homology"/>
<evidence type="ECO:0000313" key="8">
    <source>
        <dbReference type="Proteomes" id="UP001079657"/>
    </source>
</evidence>
<evidence type="ECO:0000256" key="1">
    <source>
        <dbReference type="ARBA" id="ARBA00004651"/>
    </source>
</evidence>
<keyword evidence="8" id="KW-1185">Reference proteome</keyword>
<organism evidence="7 8">
    <name type="scientific">Clostridium ganghwense</name>
    <dbReference type="NCBI Taxonomy" id="312089"/>
    <lineage>
        <taxon>Bacteria</taxon>
        <taxon>Bacillati</taxon>
        <taxon>Bacillota</taxon>
        <taxon>Clostridia</taxon>
        <taxon>Eubacteriales</taxon>
        <taxon>Clostridiaceae</taxon>
        <taxon>Clostridium</taxon>
    </lineage>
</organism>
<evidence type="ECO:0000313" key="7">
    <source>
        <dbReference type="EMBL" id="MCY6369187.1"/>
    </source>
</evidence>
<keyword evidence="6" id="KW-0046">Antibiotic resistance</keyword>
<accession>A0ABT4CJG4</accession>
<comment type="catalytic activity">
    <reaction evidence="6">
        <text>L-lysyl-tRNA(Lys) + a 1,2-diacyl-sn-glycero-3-phospho-(1'-sn-glycerol) = a 1,2-diacyl-sn-glycero-3-phospho-1'-(3'-O-L-lysyl)-sn-glycerol + tRNA(Lys)</text>
        <dbReference type="Rhea" id="RHEA:10668"/>
        <dbReference type="Rhea" id="RHEA-COMP:9696"/>
        <dbReference type="Rhea" id="RHEA-COMP:9697"/>
        <dbReference type="ChEBI" id="CHEBI:64716"/>
        <dbReference type="ChEBI" id="CHEBI:75792"/>
        <dbReference type="ChEBI" id="CHEBI:78442"/>
        <dbReference type="ChEBI" id="CHEBI:78529"/>
        <dbReference type="EC" id="2.3.2.3"/>
    </reaction>
</comment>
<feature type="transmembrane region" description="Helical" evidence="6">
    <location>
        <begin position="40"/>
        <end position="65"/>
    </location>
</feature>
<protein>
    <recommendedName>
        <fullName evidence="6">Phosphatidylglycerol lysyltransferase</fullName>
        <ecNumber evidence="6">2.3.2.3</ecNumber>
    </recommendedName>
    <alternativeName>
        <fullName evidence="6">Lysylphosphatidylglycerol synthase</fullName>
    </alternativeName>
</protein>
<evidence type="ECO:0000256" key="5">
    <source>
        <dbReference type="ARBA" id="ARBA00023136"/>
    </source>
</evidence>
<dbReference type="Pfam" id="PF03706">
    <property type="entry name" value="LPG_synthase_TM"/>
    <property type="match status" value="1"/>
</dbReference>
<keyword evidence="4 6" id="KW-1133">Transmembrane helix</keyword>
<sequence>MKNKTFNIIIIVLSAVIFMSFAISTKGLGHLIGQLKNLNYFWILLSSLLMVTYWIADSIILNIFAKSLSVKQTLWESFKMTMIGQFFNSITPFYSGGQPAQVYFMMKRDINCGVASSILAMKLVVYQGVLAIYSIIIVILKFTFFKNNMSNFFCLAVLGLIINAGVILFLVLASINKRVTKGILTFILTILSKIRIVKNVNKVLLRVEEELDNFHKNSVLIIRNFGTLIWVSLFTAIQLTAYFVIPYFIYRSFNMNSADFFNMVAVGTFLNMIVTIIPLPGASGGSEGGFYMLFGMFFRRYYIVSAIIIWRIITYYFCIAFGSIFTIVEKNSGTISEVA</sequence>
<dbReference type="Proteomes" id="UP001079657">
    <property type="component" value="Unassembled WGS sequence"/>
</dbReference>
<feature type="transmembrane region" description="Helical" evidence="6">
    <location>
        <begin position="301"/>
        <end position="328"/>
    </location>
</feature>
<comment type="similarity">
    <text evidence="6">Belongs to the LPG synthase family.</text>
</comment>
<dbReference type="EC" id="2.3.2.3" evidence="6"/>
<evidence type="ECO:0000256" key="4">
    <source>
        <dbReference type="ARBA" id="ARBA00022989"/>
    </source>
</evidence>
<keyword evidence="3 6" id="KW-0812">Transmembrane</keyword>
<feature type="transmembrane region" description="Helical" evidence="6">
    <location>
        <begin position="260"/>
        <end position="281"/>
    </location>
</feature>